<dbReference type="InterPro" id="IPR029057">
    <property type="entry name" value="PRTase-like"/>
</dbReference>
<dbReference type="OrthoDB" id="5244859at2"/>
<gene>
    <name evidence="1" type="ORF">FMM08_02475</name>
</gene>
<dbReference type="Proteomes" id="UP000321234">
    <property type="component" value="Unassembled WGS sequence"/>
</dbReference>
<dbReference type="InterPro" id="IPR051910">
    <property type="entry name" value="ComF/GntX_DNA_util-trans"/>
</dbReference>
<dbReference type="PANTHER" id="PTHR47505">
    <property type="entry name" value="DNA UTILIZATION PROTEIN YHGH"/>
    <property type="match status" value="1"/>
</dbReference>
<evidence type="ECO:0000313" key="1">
    <source>
        <dbReference type="EMBL" id="TXR58284.1"/>
    </source>
</evidence>
<dbReference type="PANTHER" id="PTHR47505:SF1">
    <property type="entry name" value="DNA UTILIZATION PROTEIN YHGH"/>
    <property type="match status" value="1"/>
</dbReference>
<dbReference type="EMBL" id="VKAC01000001">
    <property type="protein sequence ID" value="TXR58284.1"/>
    <property type="molecule type" value="Genomic_DNA"/>
</dbReference>
<dbReference type="AlphaFoldDB" id="A0A5C8ZKX8"/>
<protein>
    <submittedName>
        <fullName evidence="1">ComF family protein</fullName>
    </submittedName>
</protein>
<keyword evidence="2" id="KW-1185">Reference proteome</keyword>
<organism evidence="1 2">
    <name type="scientific">Quadrisphaera setariae</name>
    <dbReference type="NCBI Taxonomy" id="2593304"/>
    <lineage>
        <taxon>Bacteria</taxon>
        <taxon>Bacillati</taxon>
        <taxon>Actinomycetota</taxon>
        <taxon>Actinomycetes</taxon>
        <taxon>Kineosporiales</taxon>
        <taxon>Kineosporiaceae</taxon>
        <taxon>Quadrisphaera</taxon>
    </lineage>
</organism>
<dbReference type="SUPFAM" id="SSF53271">
    <property type="entry name" value="PRTase-like"/>
    <property type="match status" value="1"/>
</dbReference>
<sequence>MRPPGRDRRAPGPLRALAGVVWPAVCAGCGAPDEPLCRACATAVRGSGLPAALAGTTVRGAPPTWAATAYEGVVRRAVVAWKDRDRADLDRWLAQGLAASVLAALQQTELLAGHLAGHAGGPGGRPTPVLLVPVPSRRRAVAQRGRDVVADLARSAARTLRRQGLPVVVAPVLRLARRLRDQAGLDAAGRAGNLERALVVAPPGRWSVAAPPRTGDPGGEGPAGPAFVVVDDVVTTGATLAEAARALRSAGRPPLAAAVLAAAQRRGDGEPGDG</sequence>
<comment type="caution">
    <text evidence="1">The sequence shown here is derived from an EMBL/GenBank/DDBJ whole genome shotgun (WGS) entry which is preliminary data.</text>
</comment>
<reference evidence="1 2" key="1">
    <citation type="submission" date="2019-07" db="EMBL/GenBank/DDBJ databases">
        <title>Quadrisphaera sp. strain DD2A genome sequencing and assembly.</title>
        <authorList>
            <person name="Kim I."/>
        </authorList>
    </citation>
    <scope>NUCLEOTIDE SEQUENCE [LARGE SCALE GENOMIC DNA]</scope>
    <source>
        <strain evidence="1 2">DD2A</strain>
    </source>
</reference>
<proteinExistence type="predicted"/>
<evidence type="ECO:0000313" key="2">
    <source>
        <dbReference type="Proteomes" id="UP000321234"/>
    </source>
</evidence>
<dbReference type="Gene3D" id="3.40.50.2020">
    <property type="match status" value="1"/>
</dbReference>
<accession>A0A5C8ZKX8</accession>
<name>A0A5C8ZKX8_9ACTN</name>